<organism evidence="2 3">
    <name type="scientific">Candidatus Fervidibacter sacchari</name>
    <dbReference type="NCBI Taxonomy" id="1448929"/>
    <lineage>
        <taxon>Bacteria</taxon>
        <taxon>Candidatus Fervidibacterota</taxon>
        <taxon>Candidatus Fervidibacter</taxon>
    </lineage>
</organism>
<evidence type="ECO:0000313" key="3">
    <source>
        <dbReference type="Proteomes" id="UP001204798"/>
    </source>
</evidence>
<reference evidence="2 3" key="1">
    <citation type="submission" date="2022-08" db="EMBL/GenBank/DDBJ databases">
        <title>Bacterial and archaeal communities from various locations to study Microbial Dark Matter (Phase II).</title>
        <authorList>
            <person name="Stepanauskas R."/>
        </authorList>
    </citation>
    <scope>NUCLEOTIDE SEQUENCE [LARGE SCALE GENOMIC DNA]</scope>
    <source>
        <strain evidence="2 3">PD1</strain>
    </source>
</reference>
<accession>A0ABT2EJQ0</accession>
<feature type="transmembrane region" description="Helical" evidence="1">
    <location>
        <begin position="65"/>
        <end position="84"/>
    </location>
</feature>
<evidence type="ECO:0000313" key="2">
    <source>
        <dbReference type="EMBL" id="MCS3918179.1"/>
    </source>
</evidence>
<protein>
    <recommendedName>
        <fullName evidence="4">DUF1206 domain-containing protein</fullName>
    </recommendedName>
</protein>
<gene>
    <name evidence="2" type="ORF">M2350_000576</name>
</gene>
<dbReference type="Proteomes" id="UP001204798">
    <property type="component" value="Unassembled WGS sequence"/>
</dbReference>
<proteinExistence type="predicted"/>
<name>A0ABT2EJQ0_9BACT</name>
<keyword evidence="3" id="KW-1185">Reference proteome</keyword>
<keyword evidence="1" id="KW-0472">Membrane</keyword>
<feature type="transmembrane region" description="Helical" evidence="1">
    <location>
        <begin position="12"/>
        <end position="34"/>
    </location>
</feature>
<evidence type="ECO:0000256" key="1">
    <source>
        <dbReference type="SAM" id="Phobius"/>
    </source>
</evidence>
<dbReference type="EMBL" id="JANUCP010000001">
    <property type="protein sequence ID" value="MCS3918179.1"/>
    <property type="molecule type" value="Genomic_DNA"/>
</dbReference>
<dbReference type="RefSeq" id="WP_259093704.1">
    <property type="nucleotide sequence ID" value="NZ_CP130454.1"/>
</dbReference>
<keyword evidence="1" id="KW-1133">Transmembrane helix</keyword>
<comment type="caution">
    <text evidence="2">The sequence shown here is derived from an EMBL/GenBank/DDBJ whole genome shotgun (WGS) entry which is preliminary data.</text>
</comment>
<keyword evidence="1" id="KW-0812">Transmembrane</keyword>
<sequence length="103" mass="11464">MAGERDSDFWAKLLALLTFTLGIGLMLLVFVWAAKLFNELGAGKELALQTNPSDRTPLAEWGIRWLIRILLLFALGYIASLIAARGAHFYLATRSQQGRKEGE</sequence>
<evidence type="ECO:0008006" key="4">
    <source>
        <dbReference type="Google" id="ProtNLM"/>
    </source>
</evidence>